<gene>
    <name evidence="4" type="ORF">DFI_10570</name>
</gene>
<feature type="domain" description="N-acetyltransferase" evidence="3">
    <location>
        <begin position="193"/>
        <end position="338"/>
    </location>
</feature>
<name>A0A221SXM3_9DEIO</name>
<dbReference type="EMBL" id="CP021081">
    <property type="protein sequence ID" value="ASN81393.1"/>
    <property type="molecule type" value="Genomic_DNA"/>
</dbReference>
<organism evidence="4 5">
    <name type="scientific">Deinococcus ficus</name>
    <dbReference type="NCBI Taxonomy" id="317577"/>
    <lineage>
        <taxon>Bacteria</taxon>
        <taxon>Thermotogati</taxon>
        <taxon>Deinococcota</taxon>
        <taxon>Deinococci</taxon>
        <taxon>Deinococcales</taxon>
        <taxon>Deinococcaceae</taxon>
        <taxon>Deinococcus</taxon>
    </lineage>
</organism>
<dbReference type="STRING" id="317577.GCA_000419625_01814"/>
<sequence>MFYSVMEPAPPPALPHLPGVTFTDATPADRPEIAAFLTRAHPDSPTTPEQLERTDRFHRPGDPFLRVLARRGGPQGDIVGLTEVGVPHSETLPGWLALDLAVLPAELDGLLPSLLIALAEAHALAHGGTTFLTRVKEHWPERLLWQERGYTEHDRLWNSTLDLRTLNFQQFAAQEQQARATGMQFTTLRDLGGLNSEANQRNMYDLIATLLRDVPTTTPIQVWPYELWQERYLPTVHHPEGIHLALTPDGHWIGISELHLEHHARPGTLHNGLTGVRKEWRGHHLGLALKLAAARSALQRGYTHSRTSNHSINRPMLAINEAMGFVRETATITLKKEV</sequence>
<dbReference type="Gene3D" id="3.40.630.30">
    <property type="match status" value="1"/>
</dbReference>
<accession>A0A221SXM3</accession>
<dbReference type="InterPro" id="IPR050832">
    <property type="entry name" value="Bact_Acetyltransf"/>
</dbReference>
<dbReference type="InterPro" id="IPR000182">
    <property type="entry name" value="GNAT_dom"/>
</dbReference>
<dbReference type="Proteomes" id="UP000259030">
    <property type="component" value="Chromosome"/>
</dbReference>
<dbReference type="GO" id="GO:0016747">
    <property type="term" value="F:acyltransferase activity, transferring groups other than amino-acyl groups"/>
    <property type="evidence" value="ECO:0007669"/>
    <property type="project" value="InterPro"/>
</dbReference>
<evidence type="ECO:0000256" key="1">
    <source>
        <dbReference type="ARBA" id="ARBA00022679"/>
    </source>
</evidence>
<dbReference type="PANTHER" id="PTHR43877">
    <property type="entry name" value="AMINOALKYLPHOSPHONATE N-ACETYLTRANSFERASE-RELATED-RELATED"/>
    <property type="match status" value="1"/>
</dbReference>
<reference evidence="4 5" key="1">
    <citation type="submission" date="2017-05" db="EMBL/GenBank/DDBJ databases">
        <title>The complete genome sequence of Deinococcus ficus isolated from the rhizosphere of the Ficus religiosa L. in Taiwan.</title>
        <authorList>
            <person name="Wu K.-M."/>
            <person name="Liao T.-L."/>
            <person name="Liu Y.-M."/>
            <person name="Young C.-C."/>
            <person name="Tsai S.-F."/>
        </authorList>
    </citation>
    <scope>NUCLEOTIDE SEQUENCE [LARGE SCALE GENOMIC DNA]</scope>
    <source>
        <strain evidence="4 5">CC-FR2-10</strain>
    </source>
</reference>
<dbReference type="PROSITE" id="PS51186">
    <property type="entry name" value="GNAT"/>
    <property type="match status" value="1"/>
</dbReference>
<evidence type="ECO:0000313" key="4">
    <source>
        <dbReference type="EMBL" id="ASN81393.1"/>
    </source>
</evidence>
<evidence type="ECO:0000256" key="2">
    <source>
        <dbReference type="ARBA" id="ARBA00023315"/>
    </source>
</evidence>
<keyword evidence="2" id="KW-0012">Acyltransferase</keyword>
<keyword evidence="5" id="KW-1185">Reference proteome</keyword>
<dbReference type="SUPFAM" id="SSF55729">
    <property type="entry name" value="Acyl-CoA N-acyltransferases (Nat)"/>
    <property type="match status" value="2"/>
</dbReference>
<dbReference type="AlphaFoldDB" id="A0A221SXM3"/>
<protein>
    <submittedName>
        <fullName evidence="4">N-acetyltransferase</fullName>
    </submittedName>
</protein>
<evidence type="ECO:0000313" key="5">
    <source>
        <dbReference type="Proteomes" id="UP000259030"/>
    </source>
</evidence>
<evidence type="ECO:0000259" key="3">
    <source>
        <dbReference type="PROSITE" id="PS51186"/>
    </source>
</evidence>
<dbReference type="KEGG" id="dfc:DFI_10570"/>
<keyword evidence="1 4" id="KW-0808">Transferase</keyword>
<proteinExistence type="predicted"/>
<dbReference type="InterPro" id="IPR016181">
    <property type="entry name" value="Acyl_CoA_acyltransferase"/>
</dbReference>